<sequence length="237" mass="25294">MSTRNYTKHWNSITQPQTGLQIGDEWFNPTTNRLYKFVVQNGTSPAWIELFTGATTYGYLGYLPQYYYQLQSPYIGRQIATAQGVFGVGVNGTGLGITLAPQTTYRFTAQYSFAKVTGATSHTFALSFGGTATLNSISYNVNYKTSTVGFTNISSAELGQIYLTTAASTVITAAIVSATSYIVCFIEGTVNVSASGTFIPRYTLSADPLGAYSTQPGSYIGIYPVSAAGSMSAGAWG</sequence>
<reference evidence="1" key="1">
    <citation type="submission" date="2020-05" db="EMBL/GenBank/DDBJ databases">
        <authorList>
            <person name="Chiriac C."/>
            <person name="Salcher M."/>
            <person name="Ghai R."/>
            <person name="Kavagutti S V."/>
        </authorList>
    </citation>
    <scope>NUCLEOTIDE SEQUENCE</scope>
</reference>
<gene>
    <name evidence="1" type="ORF">UFOVP1636_216</name>
</gene>
<evidence type="ECO:0000313" key="1">
    <source>
        <dbReference type="EMBL" id="CAB4221259.1"/>
    </source>
</evidence>
<name>A0A6J5T177_9CAUD</name>
<accession>A0A6J5T177</accession>
<protein>
    <submittedName>
        <fullName evidence="1">Uncharacterized protein</fullName>
    </submittedName>
</protein>
<organism evidence="1">
    <name type="scientific">uncultured Caudovirales phage</name>
    <dbReference type="NCBI Taxonomy" id="2100421"/>
    <lineage>
        <taxon>Viruses</taxon>
        <taxon>Duplodnaviria</taxon>
        <taxon>Heunggongvirae</taxon>
        <taxon>Uroviricota</taxon>
        <taxon>Caudoviricetes</taxon>
        <taxon>Peduoviridae</taxon>
        <taxon>Maltschvirus</taxon>
        <taxon>Maltschvirus maltsch</taxon>
    </lineage>
</organism>
<dbReference type="EMBL" id="LR797503">
    <property type="protein sequence ID" value="CAB4221259.1"/>
    <property type="molecule type" value="Genomic_DNA"/>
</dbReference>
<proteinExistence type="predicted"/>